<dbReference type="KEGG" id="mmob:F6R98_11260"/>
<proteinExistence type="predicted"/>
<dbReference type="InParanoid" id="A0A5Q0BN03"/>
<keyword evidence="2" id="KW-1185">Reference proteome</keyword>
<accession>A0A5Q0BN03</accession>
<dbReference type="AlphaFoldDB" id="A0A5Q0BN03"/>
<dbReference type="Proteomes" id="UP000325755">
    <property type="component" value="Chromosome"/>
</dbReference>
<gene>
    <name evidence="1" type="ORF">F6R98_11260</name>
</gene>
<name>A0A5Q0BN03_9GAMM</name>
<evidence type="ECO:0000313" key="1">
    <source>
        <dbReference type="EMBL" id="QFY43126.1"/>
    </source>
</evidence>
<dbReference type="RefSeq" id="WP_153249111.1">
    <property type="nucleotide sequence ID" value="NZ_CP044205.1"/>
</dbReference>
<sequence>MRDIELIIIQESKRLEDNVSRAAHNIFGEYLPEKIKNEMFAVTGLDSDGSGTFNGTHIFNDYIKDSGHLACGYAVLYLEAALITMRQHDYTYAMGKLIDAGVMLGLCGNYQYFLRGYQYFNASRSRDRHPAKPIVKKRVCRISGAIIATRE</sequence>
<organism evidence="1 2">
    <name type="scientific">Candidatus Methylospira mobilis</name>
    <dbReference type="NCBI Taxonomy" id="1808979"/>
    <lineage>
        <taxon>Bacteria</taxon>
        <taxon>Pseudomonadati</taxon>
        <taxon>Pseudomonadota</taxon>
        <taxon>Gammaproteobacteria</taxon>
        <taxon>Methylococcales</taxon>
        <taxon>Methylococcaceae</taxon>
        <taxon>Candidatus Methylospira</taxon>
    </lineage>
</organism>
<dbReference type="EMBL" id="CP044205">
    <property type="protein sequence ID" value="QFY43126.1"/>
    <property type="molecule type" value="Genomic_DNA"/>
</dbReference>
<reference evidence="1 2" key="1">
    <citation type="submission" date="2019-09" db="EMBL/GenBank/DDBJ databases">
        <title>Ecophysiology of the spiral-shaped methanotroph Methylospira mobilis as revealed by the complete genome sequence.</title>
        <authorList>
            <person name="Oshkin I.Y."/>
            <person name="Dedysh S.N."/>
            <person name="Miroshnikov K."/>
            <person name="Danilova O.V."/>
            <person name="Hakobyan A."/>
            <person name="Liesack W."/>
        </authorList>
    </citation>
    <scope>NUCLEOTIDE SEQUENCE [LARGE SCALE GENOMIC DNA]</scope>
    <source>
        <strain evidence="1 2">Shm1</strain>
    </source>
</reference>
<evidence type="ECO:0000313" key="2">
    <source>
        <dbReference type="Proteomes" id="UP000325755"/>
    </source>
</evidence>
<protein>
    <submittedName>
        <fullName evidence="1">Uncharacterized protein</fullName>
    </submittedName>
</protein>